<dbReference type="CDD" id="cd11524">
    <property type="entry name" value="SYLF"/>
    <property type="match status" value="1"/>
</dbReference>
<evidence type="ECO:0000256" key="1">
    <source>
        <dbReference type="SAM" id="MobiDB-lite"/>
    </source>
</evidence>
<feature type="compositionally biased region" description="Basic and acidic residues" evidence="1">
    <location>
        <begin position="680"/>
        <end position="704"/>
    </location>
</feature>
<name>A0A167W101_9EURO</name>
<dbReference type="InterPro" id="IPR007461">
    <property type="entry name" value="Ysc84_actin-binding"/>
</dbReference>
<evidence type="ECO:0000259" key="2">
    <source>
        <dbReference type="Pfam" id="PF04366"/>
    </source>
</evidence>
<organism evidence="3 4">
    <name type="scientific">Ascosphaera apis ARSEF 7405</name>
    <dbReference type="NCBI Taxonomy" id="392613"/>
    <lineage>
        <taxon>Eukaryota</taxon>
        <taxon>Fungi</taxon>
        <taxon>Dikarya</taxon>
        <taxon>Ascomycota</taxon>
        <taxon>Pezizomycotina</taxon>
        <taxon>Eurotiomycetes</taxon>
        <taxon>Eurotiomycetidae</taxon>
        <taxon>Onygenales</taxon>
        <taxon>Ascosphaeraceae</taxon>
        <taxon>Ascosphaera</taxon>
    </lineage>
</organism>
<proteinExistence type="predicted"/>
<feature type="compositionally biased region" description="Basic and acidic residues" evidence="1">
    <location>
        <begin position="564"/>
        <end position="573"/>
    </location>
</feature>
<dbReference type="InterPro" id="IPR051702">
    <property type="entry name" value="SH3_domain_YSC84-like"/>
</dbReference>
<dbReference type="EMBL" id="AZGZ01000027">
    <property type="protein sequence ID" value="KZZ88276.1"/>
    <property type="molecule type" value="Genomic_DNA"/>
</dbReference>
<dbReference type="Pfam" id="PF04366">
    <property type="entry name" value="Ysc84"/>
    <property type="match status" value="1"/>
</dbReference>
<feature type="compositionally biased region" description="Basic and acidic residues" evidence="1">
    <location>
        <begin position="593"/>
        <end position="610"/>
    </location>
</feature>
<feature type="compositionally biased region" description="Basic and acidic residues" evidence="1">
    <location>
        <begin position="649"/>
        <end position="670"/>
    </location>
</feature>
<dbReference type="PANTHER" id="PTHR15629:SF8">
    <property type="entry name" value="DUF500 DOMAIN PROTEIN (AFU_ORTHOLOGUE AFUA_5G07310)"/>
    <property type="match status" value="1"/>
</dbReference>
<protein>
    <submittedName>
        <fullName evidence="3">Ysc84 actin-binding domain protein</fullName>
    </submittedName>
</protein>
<feature type="compositionally biased region" description="Basic and acidic residues" evidence="1">
    <location>
        <begin position="723"/>
        <end position="734"/>
    </location>
</feature>
<dbReference type="AlphaFoldDB" id="A0A167W101"/>
<accession>A0A167W101</accession>
<feature type="compositionally biased region" description="Low complexity" evidence="1">
    <location>
        <begin position="385"/>
        <end position="396"/>
    </location>
</feature>
<keyword evidence="4" id="KW-1185">Reference proteome</keyword>
<comment type="caution">
    <text evidence="3">The sequence shown here is derived from an EMBL/GenBank/DDBJ whole genome shotgun (WGS) entry which is preliminary data.</text>
</comment>
<evidence type="ECO:0000313" key="3">
    <source>
        <dbReference type="EMBL" id="KZZ88276.1"/>
    </source>
</evidence>
<evidence type="ECO:0000313" key="4">
    <source>
        <dbReference type="Proteomes" id="UP000242877"/>
    </source>
</evidence>
<feature type="compositionally biased region" description="Basic and acidic residues" evidence="1">
    <location>
        <begin position="495"/>
        <end position="533"/>
    </location>
</feature>
<feature type="region of interest" description="Disordered" evidence="1">
    <location>
        <begin position="358"/>
        <end position="756"/>
    </location>
</feature>
<feature type="compositionally biased region" description="Polar residues" evidence="1">
    <location>
        <begin position="360"/>
        <end position="377"/>
    </location>
</feature>
<dbReference type="VEuPathDB" id="FungiDB:AAP_05097"/>
<feature type="domain" description="Ysc84 actin-binding" evidence="2">
    <location>
        <begin position="147"/>
        <end position="272"/>
    </location>
</feature>
<dbReference type="GO" id="GO:0035091">
    <property type="term" value="F:phosphatidylinositol binding"/>
    <property type="evidence" value="ECO:0007669"/>
    <property type="project" value="TreeGrafter"/>
</dbReference>
<dbReference type="Proteomes" id="UP000242877">
    <property type="component" value="Unassembled WGS sequence"/>
</dbReference>
<feature type="compositionally biased region" description="Acidic residues" evidence="1">
    <location>
        <begin position="484"/>
        <end position="494"/>
    </location>
</feature>
<feature type="compositionally biased region" description="Low complexity" evidence="1">
    <location>
        <begin position="426"/>
        <end position="441"/>
    </location>
</feature>
<sequence>MPPTNWEKTKTYSKKGFDAAWGALDKLGNPVNKLSNKIGSESFWPTTLDKESEKAARILRSFCKDGFYAQVDADAEKQKKPGESQPQGKQRVLKKIPAEVIREAKGLAIFTVMRTGFWISGAGGSGILIARVPETGEWSPPSGIMLHTAGLGFLIGVDIYDCVVVINDYKALDAFKKVRCTLGGEVSAVAGPVGVGGMVDSEVHKRRAPIWTYLKSRGFYAGVQVDGTIVIERTDENERFYGARYGVEEILGGKIKNPPRDVAVLINTIKAAQGDTDYDESLLAPPGAPGDFELEADTFAIPDPDDPDPYGVKALEQEGIVIREAGTKSIPSMEAFEFRPSEKSPIYKRWSGVDSRRGSWRTSVVSTNSVDRGTQTDDLPPYPGSASISYRSRSSSHNFAMSPIPLDDEEEEDGEKPQAADAKADATGPTSPSGSSFSRARMVIIPKRAPPPLPPRNPERFAAMMEQAQRENEAASLAERTLAEEEEEEEEEEQLERVASSEHHDVLKFSSHDEIAEELNNERREWSEDHKTVEALISREVPKIPGAPEDAPITTRLNATHGATEADHDADPEKETDDDFHSIAGSLDVAQDEAQHRPEPEKDSHNEEMQKAATEGSPDESYKTPDAVPATDDKKETDEEHTIVVPHSSDAEHPSGEQEVNKETEEKASDEAFPPLTLPEDSKANDDHKDEESKVSVDEVKEPVDTVAAESDSVHPAPANADQEAKADDKKEESSNPTVTVDEKETDGAAFKDIAL</sequence>
<feature type="compositionally biased region" description="Basic and acidic residues" evidence="1">
    <location>
        <begin position="415"/>
        <end position="424"/>
    </location>
</feature>
<feature type="compositionally biased region" description="Basic and acidic residues" evidence="1">
    <location>
        <begin position="631"/>
        <end position="642"/>
    </location>
</feature>
<gene>
    <name evidence="3" type="ORF">AAP_05097</name>
</gene>
<dbReference type="OrthoDB" id="443981at2759"/>
<reference evidence="3 4" key="1">
    <citation type="journal article" date="2016" name="Genome Biol. Evol.">
        <title>Divergent and convergent evolution of fungal pathogenicity.</title>
        <authorList>
            <person name="Shang Y."/>
            <person name="Xiao G."/>
            <person name="Zheng P."/>
            <person name="Cen K."/>
            <person name="Zhan S."/>
            <person name="Wang C."/>
        </authorList>
    </citation>
    <scope>NUCLEOTIDE SEQUENCE [LARGE SCALE GENOMIC DNA]</scope>
    <source>
        <strain evidence="3 4">ARSEF 7405</strain>
    </source>
</reference>
<dbReference type="PANTHER" id="PTHR15629">
    <property type="entry name" value="SH3YL1 PROTEIN"/>
    <property type="match status" value="1"/>
</dbReference>